<evidence type="ECO:0000259" key="4">
    <source>
        <dbReference type="PROSITE" id="PS01124"/>
    </source>
</evidence>
<sequence length="243" mass="26008">MRQAVGLPMIEAMPDPVSPFTSTILPIGVTRLAAHPNVVMAVLVGRTGPIIVEYDGARVTGDVLLVRPGVVHSVTLAEHGADVVYLNGLTFPFEAPLAVALKGILEQLARRSVGGDRGAIEELRARLAFATSPLPVKIADIVRATQADPMRRMTQDELARYLDMERTRALRCFKAATGLTFRRFKLWSGLQHAALQMAGHALVRTAAIDAGFADTAHLSRAFGSMFGLSPSTAIAGLDDRGSE</sequence>
<dbReference type="AlphaFoldDB" id="A0A418WQ90"/>
<evidence type="ECO:0000313" key="6">
    <source>
        <dbReference type="Proteomes" id="UP000286100"/>
    </source>
</evidence>
<reference evidence="5 6" key="1">
    <citation type="submission" date="2018-09" db="EMBL/GenBank/DDBJ databases">
        <authorList>
            <person name="Zhu H."/>
        </authorList>
    </citation>
    <scope>NUCLEOTIDE SEQUENCE [LARGE SCALE GENOMIC DNA]</scope>
    <source>
        <strain evidence="5 6">K2R01-6</strain>
    </source>
</reference>
<dbReference type="SMART" id="SM00342">
    <property type="entry name" value="HTH_ARAC"/>
    <property type="match status" value="1"/>
</dbReference>
<dbReference type="Proteomes" id="UP000286100">
    <property type="component" value="Unassembled WGS sequence"/>
</dbReference>
<name>A0A418WQ90_9SPHN</name>
<keyword evidence="3" id="KW-0804">Transcription</keyword>
<dbReference type="InterPro" id="IPR018060">
    <property type="entry name" value="HTH_AraC"/>
</dbReference>
<dbReference type="EMBL" id="QYUM01000002">
    <property type="protein sequence ID" value="RJF93403.1"/>
    <property type="molecule type" value="Genomic_DNA"/>
</dbReference>
<keyword evidence="6" id="KW-1185">Reference proteome</keyword>
<dbReference type="InterPro" id="IPR050204">
    <property type="entry name" value="AraC_XylS_family_regulators"/>
</dbReference>
<dbReference type="GO" id="GO:0043565">
    <property type="term" value="F:sequence-specific DNA binding"/>
    <property type="evidence" value="ECO:0007669"/>
    <property type="project" value="InterPro"/>
</dbReference>
<evidence type="ECO:0000313" key="5">
    <source>
        <dbReference type="EMBL" id="RJF93403.1"/>
    </source>
</evidence>
<gene>
    <name evidence="5" type="ORF">D3876_03415</name>
</gene>
<keyword evidence="1" id="KW-0805">Transcription regulation</keyword>
<organism evidence="5 6">
    <name type="scientific">Sphingomonas cavernae</name>
    <dbReference type="NCBI Taxonomy" id="2320861"/>
    <lineage>
        <taxon>Bacteria</taxon>
        <taxon>Pseudomonadati</taxon>
        <taxon>Pseudomonadota</taxon>
        <taxon>Alphaproteobacteria</taxon>
        <taxon>Sphingomonadales</taxon>
        <taxon>Sphingomonadaceae</taxon>
        <taxon>Sphingomonas</taxon>
    </lineage>
</organism>
<dbReference type="PANTHER" id="PTHR46796">
    <property type="entry name" value="HTH-TYPE TRANSCRIPTIONAL ACTIVATOR RHAS-RELATED"/>
    <property type="match status" value="1"/>
</dbReference>
<keyword evidence="2" id="KW-0238">DNA-binding</keyword>
<feature type="domain" description="HTH araC/xylS-type" evidence="4">
    <location>
        <begin position="139"/>
        <end position="236"/>
    </location>
</feature>
<proteinExistence type="predicted"/>
<evidence type="ECO:0000256" key="1">
    <source>
        <dbReference type="ARBA" id="ARBA00023015"/>
    </source>
</evidence>
<dbReference type="Pfam" id="PF12833">
    <property type="entry name" value="HTH_18"/>
    <property type="match status" value="1"/>
</dbReference>
<dbReference type="InterPro" id="IPR018062">
    <property type="entry name" value="HTH_AraC-typ_CS"/>
</dbReference>
<evidence type="ECO:0000256" key="3">
    <source>
        <dbReference type="ARBA" id="ARBA00023163"/>
    </source>
</evidence>
<dbReference type="PROSITE" id="PS01124">
    <property type="entry name" value="HTH_ARAC_FAMILY_2"/>
    <property type="match status" value="1"/>
</dbReference>
<protein>
    <submittedName>
        <fullName evidence="5">AraC family transcriptional regulator</fullName>
    </submittedName>
</protein>
<evidence type="ECO:0000256" key="2">
    <source>
        <dbReference type="ARBA" id="ARBA00023125"/>
    </source>
</evidence>
<accession>A0A418WQ90</accession>
<comment type="caution">
    <text evidence="5">The sequence shown here is derived from an EMBL/GenBank/DDBJ whole genome shotgun (WGS) entry which is preliminary data.</text>
</comment>
<dbReference type="Gene3D" id="1.10.10.60">
    <property type="entry name" value="Homeodomain-like"/>
    <property type="match status" value="1"/>
</dbReference>
<dbReference type="PROSITE" id="PS00041">
    <property type="entry name" value="HTH_ARAC_FAMILY_1"/>
    <property type="match status" value="1"/>
</dbReference>
<dbReference type="GO" id="GO:0003700">
    <property type="term" value="F:DNA-binding transcription factor activity"/>
    <property type="evidence" value="ECO:0007669"/>
    <property type="project" value="InterPro"/>
</dbReference>